<keyword evidence="2" id="KW-0812">Transmembrane</keyword>
<dbReference type="Proteomes" id="UP001164020">
    <property type="component" value="Chromosome"/>
</dbReference>
<evidence type="ECO:0008006" key="5">
    <source>
        <dbReference type="Google" id="ProtNLM"/>
    </source>
</evidence>
<protein>
    <recommendedName>
        <fullName evidence="5">Amino acid transporter</fullName>
    </recommendedName>
</protein>
<sequence length="99" mass="10376">MEGEDETGGGEGRQLDSSSDGVPSARDKTEGEREQIKLQAAYLNGVAIGLFLIGGLSIPATILLSSGSGWLAIGVAVLCHPASFVLHKVAKRSLRELDR</sequence>
<dbReference type="RefSeq" id="WP_268881659.1">
    <property type="nucleotide sequence ID" value="NZ_CP114029.1"/>
</dbReference>
<feature type="transmembrane region" description="Helical" evidence="2">
    <location>
        <begin position="70"/>
        <end position="90"/>
    </location>
</feature>
<proteinExistence type="predicted"/>
<organism evidence="3 4">
    <name type="scientific">Jiella pelagia</name>
    <dbReference type="NCBI Taxonomy" id="2986949"/>
    <lineage>
        <taxon>Bacteria</taxon>
        <taxon>Pseudomonadati</taxon>
        <taxon>Pseudomonadota</taxon>
        <taxon>Alphaproteobacteria</taxon>
        <taxon>Hyphomicrobiales</taxon>
        <taxon>Aurantimonadaceae</taxon>
        <taxon>Jiella</taxon>
    </lineage>
</organism>
<keyword evidence="2" id="KW-1133">Transmembrane helix</keyword>
<feature type="region of interest" description="Disordered" evidence="1">
    <location>
        <begin position="1"/>
        <end position="32"/>
    </location>
</feature>
<evidence type="ECO:0000256" key="2">
    <source>
        <dbReference type="SAM" id="Phobius"/>
    </source>
</evidence>
<keyword evidence="4" id="KW-1185">Reference proteome</keyword>
<gene>
    <name evidence="3" type="ORF">OH818_02585</name>
</gene>
<evidence type="ECO:0000313" key="3">
    <source>
        <dbReference type="EMBL" id="WAP69217.1"/>
    </source>
</evidence>
<accession>A0ABY7BZD0</accession>
<evidence type="ECO:0000313" key="4">
    <source>
        <dbReference type="Proteomes" id="UP001164020"/>
    </source>
</evidence>
<dbReference type="EMBL" id="CP114029">
    <property type="protein sequence ID" value="WAP69217.1"/>
    <property type="molecule type" value="Genomic_DNA"/>
</dbReference>
<reference evidence="3" key="1">
    <citation type="submission" date="2022-12" db="EMBL/GenBank/DDBJ databases">
        <title>Jiella pelagia sp. nov., isolated from phosphonate enriched culture of Northwest Pacific surface seawater.</title>
        <authorList>
            <person name="Shin D.Y."/>
            <person name="Hwang C.Y."/>
        </authorList>
    </citation>
    <scope>NUCLEOTIDE SEQUENCE</scope>
    <source>
        <strain evidence="3">HL-NP1</strain>
    </source>
</reference>
<keyword evidence="2" id="KW-0472">Membrane</keyword>
<evidence type="ECO:0000256" key="1">
    <source>
        <dbReference type="SAM" id="MobiDB-lite"/>
    </source>
</evidence>
<name>A0ABY7BZD0_9HYPH</name>
<feature type="transmembrane region" description="Helical" evidence="2">
    <location>
        <begin position="41"/>
        <end position="64"/>
    </location>
</feature>